<sequence>MLLGWGRHLNSDRLIKLPPDYLKSIATVSDRMPKLYYHPIKIARDFFWQRLAVLIELADQYVKERGRCLDFACGSGIFLPTLSRMFKRVVGIDLEMTEARRLVSDYRLNNIQLIEQDIATAQLDGQFSAIFAADVLEHFSDLALPVEKIKQWLKPDGVLLTSLPTENFFTRLTRLVGGHQKPWDHYYTGREVENFLLATGFTKMSGRLLVPIYPLYRISVWSRLCRKI</sequence>
<dbReference type="PANTHER" id="PTHR43861">
    <property type="entry name" value="TRANS-ACONITATE 2-METHYLTRANSFERASE-RELATED"/>
    <property type="match status" value="1"/>
</dbReference>
<dbReference type="CDD" id="cd02440">
    <property type="entry name" value="AdoMet_MTases"/>
    <property type="match status" value="1"/>
</dbReference>
<protein>
    <recommendedName>
        <fullName evidence="3">Methyltransferase type 11 domain-containing protein</fullName>
    </recommendedName>
</protein>
<evidence type="ECO:0008006" key="3">
    <source>
        <dbReference type="Google" id="ProtNLM"/>
    </source>
</evidence>
<dbReference type="AlphaFoldDB" id="A0A1F4PQC1"/>
<comment type="caution">
    <text evidence="1">The sequence shown here is derived from an EMBL/GenBank/DDBJ whole genome shotgun (WGS) entry which is preliminary data.</text>
</comment>
<evidence type="ECO:0000313" key="1">
    <source>
        <dbReference type="EMBL" id="OGB85242.1"/>
    </source>
</evidence>
<name>A0A1F4PQC1_UNCK3</name>
<dbReference type="STRING" id="1798539.A2994_00050"/>
<organism evidence="1 2">
    <name type="scientific">candidate division Kazan bacterium RIFCSPLOWO2_01_FULL_48_13</name>
    <dbReference type="NCBI Taxonomy" id="1798539"/>
    <lineage>
        <taxon>Bacteria</taxon>
        <taxon>Bacteria division Kazan-3B-28</taxon>
    </lineage>
</organism>
<dbReference type="EMBL" id="METE01000008">
    <property type="protein sequence ID" value="OGB85242.1"/>
    <property type="molecule type" value="Genomic_DNA"/>
</dbReference>
<dbReference type="InterPro" id="IPR029063">
    <property type="entry name" value="SAM-dependent_MTases_sf"/>
</dbReference>
<dbReference type="Gene3D" id="3.40.50.150">
    <property type="entry name" value="Vaccinia Virus protein VP39"/>
    <property type="match status" value="1"/>
</dbReference>
<reference evidence="1 2" key="1">
    <citation type="journal article" date="2016" name="Nat. Commun.">
        <title>Thousands of microbial genomes shed light on interconnected biogeochemical processes in an aquifer system.</title>
        <authorList>
            <person name="Anantharaman K."/>
            <person name="Brown C.T."/>
            <person name="Hug L.A."/>
            <person name="Sharon I."/>
            <person name="Castelle C.J."/>
            <person name="Probst A.J."/>
            <person name="Thomas B.C."/>
            <person name="Singh A."/>
            <person name="Wilkins M.J."/>
            <person name="Karaoz U."/>
            <person name="Brodie E.L."/>
            <person name="Williams K.H."/>
            <person name="Hubbard S.S."/>
            <person name="Banfield J.F."/>
        </authorList>
    </citation>
    <scope>NUCLEOTIDE SEQUENCE [LARGE SCALE GENOMIC DNA]</scope>
</reference>
<evidence type="ECO:0000313" key="2">
    <source>
        <dbReference type="Proteomes" id="UP000179010"/>
    </source>
</evidence>
<dbReference type="Pfam" id="PF13489">
    <property type="entry name" value="Methyltransf_23"/>
    <property type="match status" value="1"/>
</dbReference>
<dbReference type="Proteomes" id="UP000179010">
    <property type="component" value="Unassembled WGS sequence"/>
</dbReference>
<accession>A0A1F4PQC1</accession>
<proteinExistence type="predicted"/>
<dbReference type="SUPFAM" id="SSF53335">
    <property type="entry name" value="S-adenosyl-L-methionine-dependent methyltransferases"/>
    <property type="match status" value="1"/>
</dbReference>
<gene>
    <name evidence="1" type="ORF">A2994_00050</name>
</gene>